<organism evidence="1 2">
    <name type="scientific">Lindgomyces ingoldianus</name>
    <dbReference type="NCBI Taxonomy" id="673940"/>
    <lineage>
        <taxon>Eukaryota</taxon>
        <taxon>Fungi</taxon>
        <taxon>Dikarya</taxon>
        <taxon>Ascomycota</taxon>
        <taxon>Pezizomycotina</taxon>
        <taxon>Dothideomycetes</taxon>
        <taxon>Pleosporomycetidae</taxon>
        <taxon>Pleosporales</taxon>
        <taxon>Lindgomycetaceae</taxon>
        <taxon>Lindgomyces</taxon>
    </lineage>
</organism>
<feature type="non-terminal residue" evidence="1">
    <location>
        <position position="1"/>
    </location>
</feature>
<sequence>PHPKALLKTAIRSDSIPQLLESLALARSKSPDTFSSFLASTLVATISAGSVPLTTYLLETENAGGSLSQVTAQVVSTAPSIGLLEVLVRHGWDINHQDPKDIMHKGQRLIDRAVQDEELVMWLVEHGARVDFPDVEPDLERLEDWPAPLLETCAALGSLKTFVYLLGKGARLGRRTLHRAAGAGAQVGAEPDSLSASDDGNISPRGGSQDGEDRSRNYKKQRELILRYLVDELRVNINQIDTDVPRGHWFYGSPINYAAKEKKGAAVVRWLLEKGADPTIKS</sequence>
<keyword evidence="2" id="KW-1185">Reference proteome</keyword>
<comment type="caution">
    <text evidence="1">The sequence shown here is derived from an EMBL/GenBank/DDBJ whole genome shotgun (WGS) entry which is preliminary data.</text>
</comment>
<protein>
    <submittedName>
        <fullName evidence="1">Uncharacterized protein</fullName>
    </submittedName>
</protein>
<accession>A0ACB6RDT6</accession>
<name>A0ACB6RDT6_9PLEO</name>
<proteinExistence type="predicted"/>
<feature type="non-terminal residue" evidence="1">
    <location>
        <position position="282"/>
    </location>
</feature>
<dbReference type="EMBL" id="MU003492">
    <property type="protein sequence ID" value="KAF2477448.1"/>
    <property type="molecule type" value="Genomic_DNA"/>
</dbReference>
<reference evidence="1" key="1">
    <citation type="journal article" date="2020" name="Stud. Mycol.">
        <title>101 Dothideomycetes genomes: a test case for predicting lifestyles and emergence of pathogens.</title>
        <authorList>
            <person name="Haridas S."/>
            <person name="Albert R."/>
            <person name="Binder M."/>
            <person name="Bloem J."/>
            <person name="Labutti K."/>
            <person name="Salamov A."/>
            <person name="Andreopoulos B."/>
            <person name="Baker S."/>
            <person name="Barry K."/>
            <person name="Bills G."/>
            <person name="Bluhm B."/>
            <person name="Cannon C."/>
            <person name="Castanera R."/>
            <person name="Culley D."/>
            <person name="Daum C."/>
            <person name="Ezra D."/>
            <person name="Gonzalez J."/>
            <person name="Henrissat B."/>
            <person name="Kuo A."/>
            <person name="Liang C."/>
            <person name="Lipzen A."/>
            <person name="Lutzoni F."/>
            <person name="Magnuson J."/>
            <person name="Mondo S."/>
            <person name="Nolan M."/>
            <person name="Ohm R."/>
            <person name="Pangilinan J."/>
            <person name="Park H.-J."/>
            <person name="Ramirez L."/>
            <person name="Alfaro M."/>
            <person name="Sun H."/>
            <person name="Tritt A."/>
            <person name="Yoshinaga Y."/>
            <person name="Zwiers L.-H."/>
            <person name="Turgeon B."/>
            <person name="Goodwin S."/>
            <person name="Spatafora J."/>
            <person name="Crous P."/>
            <person name="Grigoriev I."/>
        </authorList>
    </citation>
    <scope>NUCLEOTIDE SEQUENCE</scope>
    <source>
        <strain evidence="1">ATCC 200398</strain>
    </source>
</reference>
<gene>
    <name evidence="1" type="ORF">BDR25DRAFT_205131</name>
</gene>
<dbReference type="Proteomes" id="UP000799755">
    <property type="component" value="Unassembled WGS sequence"/>
</dbReference>
<evidence type="ECO:0000313" key="2">
    <source>
        <dbReference type="Proteomes" id="UP000799755"/>
    </source>
</evidence>
<evidence type="ECO:0000313" key="1">
    <source>
        <dbReference type="EMBL" id="KAF2477448.1"/>
    </source>
</evidence>